<dbReference type="InterPro" id="IPR003848">
    <property type="entry name" value="DUF218"/>
</dbReference>
<dbReference type="Pfam" id="PF02698">
    <property type="entry name" value="DUF218"/>
    <property type="match status" value="1"/>
</dbReference>
<dbReference type="Gene3D" id="3.40.50.620">
    <property type="entry name" value="HUPs"/>
    <property type="match status" value="1"/>
</dbReference>
<dbReference type="GO" id="GO:0043164">
    <property type="term" value="P:Gram-negative-bacterium-type cell wall biogenesis"/>
    <property type="evidence" value="ECO:0007669"/>
    <property type="project" value="TreeGrafter"/>
</dbReference>
<gene>
    <name evidence="3" type="ORF">MNBD_GAMMA21-338</name>
</gene>
<sequence length="253" mass="28851">MEIVIGHIMEAFFMPPGLMLILVIIGWQLQKRFFKTGRILIVTGLGQLIILSLPLVSNYLIQHYESQSALTTEQIENTTAEAIVILGGGHYFNAPEYQKDSVSTRALERLRYGVHIQRITNLPILLSGGTVYSSRKPESEIMKDFLQTDCQAKVKWIETKSRTTYENAVETQKILDGDEIRDILLVTQAWHMPRAKEAFEKHGFTVTAAPVGFHTDSDQPFILTIIPSTMALHATGLLWRELIARFWYRLVKY</sequence>
<dbReference type="InterPro" id="IPR014729">
    <property type="entry name" value="Rossmann-like_a/b/a_fold"/>
</dbReference>
<dbReference type="AlphaFoldDB" id="A0A3B0ZD46"/>
<dbReference type="CDD" id="cd06259">
    <property type="entry name" value="YdcF-like"/>
    <property type="match status" value="1"/>
</dbReference>
<reference evidence="3" key="1">
    <citation type="submission" date="2018-06" db="EMBL/GenBank/DDBJ databases">
        <authorList>
            <person name="Zhirakovskaya E."/>
        </authorList>
    </citation>
    <scope>NUCLEOTIDE SEQUENCE</scope>
</reference>
<dbReference type="InterPro" id="IPR051599">
    <property type="entry name" value="Cell_Envelope_Assoc"/>
</dbReference>
<dbReference type="GO" id="GO:0005886">
    <property type="term" value="C:plasma membrane"/>
    <property type="evidence" value="ECO:0007669"/>
    <property type="project" value="TreeGrafter"/>
</dbReference>
<dbReference type="PANTHER" id="PTHR30336:SF4">
    <property type="entry name" value="ENVELOPE BIOGENESIS FACTOR ELYC"/>
    <property type="match status" value="1"/>
</dbReference>
<feature type="domain" description="DUF218" evidence="2">
    <location>
        <begin position="81"/>
        <end position="244"/>
    </location>
</feature>
<keyword evidence="1" id="KW-0812">Transmembrane</keyword>
<keyword evidence="1" id="KW-1133">Transmembrane helix</keyword>
<organism evidence="3">
    <name type="scientific">hydrothermal vent metagenome</name>
    <dbReference type="NCBI Taxonomy" id="652676"/>
    <lineage>
        <taxon>unclassified sequences</taxon>
        <taxon>metagenomes</taxon>
        <taxon>ecological metagenomes</taxon>
    </lineage>
</organism>
<proteinExistence type="predicted"/>
<protein>
    <submittedName>
        <fullName evidence="3">Uncharacterized DUF218 membrane protein</fullName>
    </submittedName>
</protein>
<accession>A0A3B0ZD46</accession>
<keyword evidence="1" id="KW-0472">Membrane</keyword>
<dbReference type="PANTHER" id="PTHR30336">
    <property type="entry name" value="INNER MEMBRANE PROTEIN, PROBABLE PERMEASE"/>
    <property type="match status" value="1"/>
</dbReference>
<evidence type="ECO:0000256" key="1">
    <source>
        <dbReference type="SAM" id="Phobius"/>
    </source>
</evidence>
<name>A0A3B0ZD46_9ZZZZ</name>
<dbReference type="EMBL" id="UOFR01000010">
    <property type="protein sequence ID" value="VAW91335.1"/>
    <property type="molecule type" value="Genomic_DNA"/>
</dbReference>
<feature type="transmembrane region" description="Helical" evidence="1">
    <location>
        <begin position="6"/>
        <end position="27"/>
    </location>
</feature>
<evidence type="ECO:0000313" key="3">
    <source>
        <dbReference type="EMBL" id="VAW91335.1"/>
    </source>
</evidence>
<evidence type="ECO:0000259" key="2">
    <source>
        <dbReference type="Pfam" id="PF02698"/>
    </source>
</evidence>
<dbReference type="GO" id="GO:0000270">
    <property type="term" value="P:peptidoglycan metabolic process"/>
    <property type="evidence" value="ECO:0007669"/>
    <property type="project" value="TreeGrafter"/>
</dbReference>
<feature type="transmembrane region" description="Helical" evidence="1">
    <location>
        <begin position="39"/>
        <end position="61"/>
    </location>
</feature>